<feature type="transmembrane region" description="Helical" evidence="2">
    <location>
        <begin position="306"/>
        <end position="323"/>
    </location>
</feature>
<keyword evidence="2" id="KW-1133">Transmembrane helix</keyword>
<feature type="transmembrane region" description="Helical" evidence="2">
    <location>
        <begin position="119"/>
        <end position="140"/>
    </location>
</feature>
<keyword evidence="2" id="KW-0472">Membrane</keyword>
<dbReference type="InterPro" id="IPR052979">
    <property type="entry name" value="Adenylate-forming_domain"/>
</dbReference>
<accession>A0A4S4KKF5</accession>
<feature type="transmembrane region" description="Helical" evidence="2">
    <location>
        <begin position="202"/>
        <end position="220"/>
    </location>
</feature>
<dbReference type="PANTHER" id="PTHR33927">
    <property type="entry name" value="TRANSMEMBRANE PROTEIN"/>
    <property type="match status" value="1"/>
</dbReference>
<gene>
    <name evidence="3" type="ORF">EW026_g3526</name>
</gene>
<reference evidence="3 4" key="1">
    <citation type="submission" date="2019-02" db="EMBL/GenBank/DDBJ databases">
        <title>Genome sequencing of the rare red list fungi Phlebia centrifuga.</title>
        <authorList>
            <person name="Buettner E."/>
            <person name="Kellner H."/>
        </authorList>
    </citation>
    <scope>NUCLEOTIDE SEQUENCE [LARGE SCALE GENOMIC DNA]</scope>
    <source>
        <strain evidence="3 4">DSM 108282</strain>
    </source>
</reference>
<evidence type="ECO:0000313" key="3">
    <source>
        <dbReference type="EMBL" id="THG98723.1"/>
    </source>
</evidence>
<dbReference type="AlphaFoldDB" id="A0A4S4KKF5"/>
<feature type="transmembrane region" description="Helical" evidence="2">
    <location>
        <begin position="232"/>
        <end position="256"/>
    </location>
</feature>
<keyword evidence="4" id="KW-1185">Reference proteome</keyword>
<feature type="transmembrane region" description="Helical" evidence="2">
    <location>
        <begin position="268"/>
        <end position="286"/>
    </location>
</feature>
<evidence type="ECO:0000256" key="1">
    <source>
        <dbReference type="SAM" id="MobiDB-lite"/>
    </source>
</evidence>
<feature type="compositionally biased region" description="Polar residues" evidence="1">
    <location>
        <begin position="1"/>
        <end position="10"/>
    </location>
</feature>
<evidence type="ECO:0000313" key="4">
    <source>
        <dbReference type="Proteomes" id="UP000309038"/>
    </source>
</evidence>
<sequence length="332" mass="36955">MSSSPQSTAPPSFEAAIFSSGKHPSPATPTEKITVEAKAKSFDDTSEKTAVSTTSSAKASPSPSIHEVDTEKAERSLADDDKALAQYLVPTLPKGVKTARKKPASLWIRFRVWYNPYRMLFTFVFTLNMVGIFLACIHHFPYAEHHGAALALGNIVSAVACRNELFLRYLFWVIVKVFQKWTPLWVRIFWTGFLQHIGGIHAGSAASGVAWFIFIVVRSFQNHVAKHTPKIVLGWGVITVATCAITMFAAAPWIRANHHNVFERHHRFAGWTAVAFVWIFVCVTDAVSAEGGFTGSGRRLADAQEFWYSLFITILIAIPWFTVRKVPVEITT</sequence>
<organism evidence="3 4">
    <name type="scientific">Hermanssonia centrifuga</name>
    <dbReference type="NCBI Taxonomy" id="98765"/>
    <lineage>
        <taxon>Eukaryota</taxon>
        <taxon>Fungi</taxon>
        <taxon>Dikarya</taxon>
        <taxon>Basidiomycota</taxon>
        <taxon>Agaricomycotina</taxon>
        <taxon>Agaricomycetes</taxon>
        <taxon>Polyporales</taxon>
        <taxon>Meruliaceae</taxon>
        <taxon>Hermanssonia</taxon>
    </lineage>
</organism>
<name>A0A4S4KKF5_9APHY</name>
<feature type="compositionally biased region" description="Low complexity" evidence="1">
    <location>
        <begin position="48"/>
        <end position="64"/>
    </location>
</feature>
<dbReference type="EMBL" id="SGPJ01000107">
    <property type="protein sequence ID" value="THG98723.1"/>
    <property type="molecule type" value="Genomic_DNA"/>
</dbReference>
<feature type="region of interest" description="Disordered" evidence="1">
    <location>
        <begin position="1"/>
        <end position="72"/>
    </location>
</feature>
<feature type="non-terminal residue" evidence="3">
    <location>
        <position position="332"/>
    </location>
</feature>
<comment type="caution">
    <text evidence="3">The sequence shown here is derived from an EMBL/GenBank/DDBJ whole genome shotgun (WGS) entry which is preliminary data.</text>
</comment>
<dbReference type="PANTHER" id="PTHR33927:SF1">
    <property type="entry name" value="TRANSMEMBRANE PROTEIN"/>
    <property type="match status" value="1"/>
</dbReference>
<keyword evidence="2" id="KW-0812">Transmembrane</keyword>
<proteinExistence type="predicted"/>
<feature type="compositionally biased region" description="Basic and acidic residues" evidence="1">
    <location>
        <begin position="33"/>
        <end position="47"/>
    </location>
</feature>
<evidence type="ECO:0000256" key="2">
    <source>
        <dbReference type="SAM" id="Phobius"/>
    </source>
</evidence>
<protein>
    <submittedName>
        <fullName evidence="3">Uncharacterized protein</fullName>
    </submittedName>
</protein>
<dbReference type="Proteomes" id="UP000309038">
    <property type="component" value="Unassembled WGS sequence"/>
</dbReference>